<dbReference type="AlphaFoldDB" id="A0A2N1NJQ2"/>
<protein>
    <submittedName>
        <fullName evidence="2">Uncharacterized protein</fullName>
    </submittedName>
</protein>
<evidence type="ECO:0000313" key="2">
    <source>
        <dbReference type="EMBL" id="PKK74165.1"/>
    </source>
</evidence>
<dbReference type="EMBL" id="LLXL01000321">
    <property type="protein sequence ID" value="PKK74165.1"/>
    <property type="molecule type" value="Genomic_DNA"/>
</dbReference>
<dbReference type="VEuPathDB" id="FungiDB:RhiirA1_451834"/>
<dbReference type="Proteomes" id="UP000233469">
    <property type="component" value="Unassembled WGS sequence"/>
</dbReference>
<feature type="region of interest" description="Disordered" evidence="1">
    <location>
        <begin position="261"/>
        <end position="291"/>
    </location>
</feature>
<reference evidence="2 3" key="1">
    <citation type="submission" date="2016-04" db="EMBL/GenBank/DDBJ databases">
        <title>Genome analyses suggest a sexual origin of heterokaryosis in a supposedly ancient asexual fungus.</title>
        <authorList>
            <person name="Ropars J."/>
            <person name="Sedzielewska K."/>
            <person name="Noel J."/>
            <person name="Charron P."/>
            <person name="Farinelli L."/>
            <person name="Marton T."/>
            <person name="Kruger M."/>
            <person name="Pelin A."/>
            <person name="Brachmann A."/>
            <person name="Corradi N."/>
        </authorList>
    </citation>
    <scope>NUCLEOTIDE SEQUENCE [LARGE SCALE GENOMIC DNA]</scope>
    <source>
        <strain evidence="2 3">C2</strain>
    </source>
</reference>
<gene>
    <name evidence="2" type="ORF">RhiirC2_775129</name>
</gene>
<feature type="compositionally biased region" description="Acidic residues" evidence="1">
    <location>
        <begin position="264"/>
        <end position="282"/>
    </location>
</feature>
<evidence type="ECO:0000313" key="3">
    <source>
        <dbReference type="Proteomes" id="UP000233469"/>
    </source>
</evidence>
<reference evidence="2 3" key="2">
    <citation type="submission" date="2017-10" db="EMBL/GenBank/DDBJ databases">
        <title>Extensive intraspecific genome diversity in a model arbuscular mycorrhizal fungus.</title>
        <authorList>
            <person name="Chen E.C.H."/>
            <person name="Morin E."/>
            <person name="Baudet D."/>
            <person name="Noel J."/>
            <person name="Ndikumana S."/>
            <person name="Charron P."/>
            <person name="St-Onge C."/>
            <person name="Giorgi J."/>
            <person name="Grigoriev I.V."/>
            <person name="Roux C."/>
            <person name="Martin F.M."/>
            <person name="Corradi N."/>
        </authorList>
    </citation>
    <scope>NUCLEOTIDE SEQUENCE [LARGE SCALE GENOMIC DNA]</scope>
    <source>
        <strain evidence="2 3">C2</strain>
    </source>
</reference>
<sequence length="425" mass="49206">MNYEYLKQFKREINRFEYEIKIDESTNELIQVNRFDMPFRIFTGTFKSFLKIVNNHPSRVILTDEDKAISHAIQNTFSHNSKHELSPFSLISSLPISPILLQSEIASEEQVHPESNTVSRILNREIKSIEFVSFLPTLSHITYKDIQYIIDNVSFDYSTGDYTTVIELLNSLLTNITDQVSNSKRFEAYEHILLARSLYFQQMKEIHMEIQLLDNDNNPWMKEIMKAFKKEEARMKKERQNETLPEEIAVDIEPELLYNVSTSDSDDNLGDDSDDSDSDSEDNFFKNGQSNSVSKKEFSERKKIGWNLSVEKIDTFFEHQDIRGYKFDIDSRGNVFIVELEKVEHAFVIARLKNYFDIPNRGVADNPLIDVAGASAHYYKPRERGKSSAPDITIYPSLSIIPKLPTPVHPPQHGLRILKASCKPF</sequence>
<dbReference type="VEuPathDB" id="FungiDB:RhiirFUN_015309"/>
<comment type="caution">
    <text evidence="2">The sequence shown here is derived from an EMBL/GenBank/DDBJ whole genome shotgun (WGS) entry which is preliminary data.</text>
</comment>
<evidence type="ECO:0000256" key="1">
    <source>
        <dbReference type="SAM" id="MobiDB-lite"/>
    </source>
</evidence>
<proteinExistence type="predicted"/>
<dbReference type="VEuPathDB" id="FungiDB:FUN_003089"/>
<organism evidence="2 3">
    <name type="scientific">Rhizophagus irregularis</name>
    <dbReference type="NCBI Taxonomy" id="588596"/>
    <lineage>
        <taxon>Eukaryota</taxon>
        <taxon>Fungi</taxon>
        <taxon>Fungi incertae sedis</taxon>
        <taxon>Mucoromycota</taxon>
        <taxon>Glomeromycotina</taxon>
        <taxon>Glomeromycetes</taxon>
        <taxon>Glomerales</taxon>
        <taxon>Glomeraceae</taxon>
        <taxon>Rhizophagus</taxon>
    </lineage>
</organism>
<accession>A0A2N1NJQ2</accession>
<dbReference type="VEuPathDB" id="FungiDB:RhiirFUN_023815"/>
<name>A0A2N1NJQ2_9GLOM</name>